<protein>
    <submittedName>
        <fullName evidence="2">Uncharacterized protein</fullName>
    </submittedName>
</protein>
<dbReference type="InterPro" id="IPR040305">
    <property type="entry name" value="At1g75730-like"/>
</dbReference>
<accession>A0A5J5B6P3</accession>
<dbReference type="Proteomes" id="UP000325577">
    <property type="component" value="Linkage Group LG15"/>
</dbReference>
<gene>
    <name evidence="2" type="ORF">F0562_027130</name>
</gene>
<dbReference type="AlphaFoldDB" id="A0A5J5B6P3"/>
<feature type="region of interest" description="Disordered" evidence="1">
    <location>
        <begin position="156"/>
        <end position="219"/>
    </location>
</feature>
<feature type="region of interest" description="Disordered" evidence="1">
    <location>
        <begin position="72"/>
        <end position="108"/>
    </location>
</feature>
<feature type="compositionally biased region" description="Polar residues" evidence="1">
    <location>
        <begin position="347"/>
        <end position="362"/>
    </location>
</feature>
<organism evidence="2 3">
    <name type="scientific">Nyssa sinensis</name>
    <dbReference type="NCBI Taxonomy" id="561372"/>
    <lineage>
        <taxon>Eukaryota</taxon>
        <taxon>Viridiplantae</taxon>
        <taxon>Streptophyta</taxon>
        <taxon>Embryophyta</taxon>
        <taxon>Tracheophyta</taxon>
        <taxon>Spermatophyta</taxon>
        <taxon>Magnoliopsida</taxon>
        <taxon>eudicotyledons</taxon>
        <taxon>Gunneridae</taxon>
        <taxon>Pentapetalae</taxon>
        <taxon>asterids</taxon>
        <taxon>Cornales</taxon>
        <taxon>Nyssaceae</taxon>
        <taxon>Nyssa</taxon>
    </lineage>
</organism>
<dbReference type="EMBL" id="CM018038">
    <property type="protein sequence ID" value="KAA8537522.1"/>
    <property type="molecule type" value="Genomic_DNA"/>
</dbReference>
<feature type="compositionally biased region" description="Basic residues" evidence="1">
    <location>
        <begin position="72"/>
        <end position="82"/>
    </location>
</feature>
<name>A0A5J5B6P3_9ASTE</name>
<feature type="compositionally biased region" description="Basic and acidic residues" evidence="1">
    <location>
        <begin position="190"/>
        <end position="199"/>
    </location>
</feature>
<keyword evidence="3" id="KW-1185">Reference proteome</keyword>
<dbReference type="PANTHER" id="PTHR34792:SF1">
    <property type="entry name" value="OS02G0121500 PROTEIN"/>
    <property type="match status" value="1"/>
</dbReference>
<reference evidence="2 3" key="1">
    <citation type="submission" date="2019-09" db="EMBL/GenBank/DDBJ databases">
        <title>A chromosome-level genome assembly of the Chinese tupelo Nyssa sinensis.</title>
        <authorList>
            <person name="Yang X."/>
            <person name="Kang M."/>
            <person name="Yang Y."/>
            <person name="Xiong H."/>
            <person name="Wang M."/>
            <person name="Zhang Z."/>
            <person name="Wang Z."/>
            <person name="Wu H."/>
            <person name="Ma T."/>
            <person name="Liu J."/>
            <person name="Xi Z."/>
        </authorList>
    </citation>
    <scope>NUCLEOTIDE SEQUENCE [LARGE SCALE GENOMIC DNA]</scope>
    <source>
        <strain evidence="2">J267</strain>
        <tissue evidence="2">Leaf</tissue>
    </source>
</reference>
<proteinExistence type="predicted"/>
<dbReference type="PANTHER" id="PTHR34792">
    <property type="entry name" value="OS02G0121500 PROTEIN"/>
    <property type="match status" value="1"/>
</dbReference>
<evidence type="ECO:0000313" key="3">
    <source>
        <dbReference type="Proteomes" id="UP000325577"/>
    </source>
</evidence>
<dbReference type="OrthoDB" id="778649at2759"/>
<sequence length="382" mass="41421">MDKSRDVRRGGASRFLPAKRQINKQSGLDGGGSGDDGRMVKMSFRPTTGKRFKLPKRFFDDCNTVDHASVPRKLRSAMKKRNHESISPPLPDSKKPSHAINGVQLPKKNGVKKFKLNLQKGDAGGSPRHAIVGTITKDEEEVVETLHALAEMFPTNDKTHKTNLDSELSEAKSPALPEGESSIPSFEDSAVPKKKEDSKTICPSATTEAANPSPDSEGLGQATVEVKYLNELSQLYLPNCKQLHIELDNSVPQVNLPTSLLSESEPTNERPSCNSVSFDVPSELSLETGSKQTKYEETPASERKPEIALEPDAAVRSQHELQYTIKERKKSGSTLWPGAHGAEISGPSLQSSAATVPTTFSATYPGPVENGVSTEKDSLPVL</sequence>
<evidence type="ECO:0000313" key="2">
    <source>
        <dbReference type="EMBL" id="KAA8537522.1"/>
    </source>
</evidence>
<feature type="region of interest" description="Disordered" evidence="1">
    <location>
        <begin position="1"/>
        <end position="40"/>
    </location>
</feature>
<feature type="compositionally biased region" description="Polar residues" evidence="1">
    <location>
        <begin position="201"/>
        <end position="214"/>
    </location>
</feature>
<feature type="compositionally biased region" description="Polar residues" evidence="1">
    <location>
        <begin position="258"/>
        <end position="277"/>
    </location>
</feature>
<feature type="region of interest" description="Disordered" evidence="1">
    <location>
        <begin position="258"/>
        <end position="315"/>
    </location>
</feature>
<evidence type="ECO:0000256" key="1">
    <source>
        <dbReference type="SAM" id="MobiDB-lite"/>
    </source>
</evidence>
<feature type="compositionally biased region" description="Basic and acidic residues" evidence="1">
    <location>
        <begin position="293"/>
        <end position="307"/>
    </location>
</feature>
<feature type="region of interest" description="Disordered" evidence="1">
    <location>
        <begin position="328"/>
        <end position="382"/>
    </location>
</feature>